<reference evidence="1" key="1">
    <citation type="submission" date="2023-07" db="EMBL/GenBank/DDBJ databases">
        <title>Genomic Encyclopedia of Type Strains, Phase IV (KMG-IV): sequencing the most valuable type-strain genomes for metagenomic binning, comparative biology and taxonomic classification.</title>
        <authorList>
            <person name="Goeker M."/>
        </authorList>
    </citation>
    <scope>NUCLEOTIDE SEQUENCE</scope>
    <source>
        <strain evidence="1">DSM 19569</strain>
    </source>
</reference>
<evidence type="ECO:0000313" key="1">
    <source>
        <dbReference type="EMBL" id="MDQ0542759.1"/>
    </source>
</evidence>
<accession>A0AAJ1WTK6</accession>
<dbReference type="AlphaFoldDB" id="A0AAJ1WTK6"/>
<protein>
    <submittedName>
        <fullName evidence="1">Uncharacterized protein</fullName>
    </submittedName>
</protein>
<name>A0AAJ1WTK6_9HYPH</name>
<sequence length="115" mass="12376">MASIEEIAATLRSIATPGMKPKALRAAIRERYPEANKKEIVRAAFYAMTETSPVGQDALPDLHNFALSERAGDEDADAALKVGKRKAKKLAPDKAGRPANPEVGARYAAFIRRAG</sequence>
<evidence type="ECO:0000313" key="2">
    <source>
        <dbReference type="Proteomes" id="UP001223420"/>
    </source>
</evidence>
<comment type="caution">
    <text evidence="1">The sequence shown here is derived from an EMBL/GenBank/DDBJ whole genome shotgun (WGS) entry which is preliminary data.</text>
</comment>
<organism evidence="1 2">
    <name type="scientific">Methylobacterium brachiatum</name>
    <dbReference type="NCBI Taxonomy" id="269660"/>
    <lineage>
        <taxon>Bacteria</taxon>
        <taxon>Pseudomonadati</taxon>
        <taxon>Pseudomonadota</taxon>
        <taxon>Alphaproteobacteria</taxon>
        <taxon>Hyphomicrobiales</taxon>
        <taxon>Methylobacteriaceae</taxon>
        <taxon>Methylobacterium</taxon>
    </lineage>
</organism>
<dbReference type="Proteomes" id="UP001223420">
    <property type="component" value="Unassembled WGS sequence"/>
</dbReference>
<dbReference type="EMBL" id="JAUSWL010000002">
    <property type="protein sequence ID" value="MDQ0542759.1"/>
    <property type="molecule type" value="Genomic_DNA"/>
</dbReference>
<proteinExistence type="predicted"/>
<gene>
    <name evidence="1" type="ORF">QO001_001677</name>
</gene>
<dbReference type="RefSeq" id="WP_051976286.1">
    <property type="nucleotide sequence ID" value="NZ_JAJALK010000008.1"/>
</dbReference>